<dbReference type="Proteomes" id="UP000274336">
    <property type="component" value="Segment"/>
</dbReference>
<evidence type="ECO:0000313" key="1">
    <source>
        <dbReference type="EMBL" id="AYR03573.1"/>
    </source>
</evidence>
<protein>
    <submittedName>
        <fullName evidence="1">Uncharacterized protein</fullName>
    </submittedName>
</protein>
<accession>A0A3G3MAU4</accession>
<name>A0A3G3MAU4_9CAUD</name>
<dbReference type="RefSeq" id="YP_010099602.1">
    <property type="nucleotide sequence ID" value="NC_055779.1"/>
</dbReference>
<proteinExistence type="predicted"/>
<organism evidence="1 2">
    <name type="scientific">Gordonia phage Tangent</name>
    <dbReference type="NCBI Taxonomy" id="2483675"/>
    <lineage>
        <taxon>Viruses</taxon>
        <taxon>Duplodnaviria</taxon>
        <taxon>Heunggongvirae</taxon>
        <taxon>Uroviricota</taxon>
        <taxon>Caudoviricetes</taxon>
        <taxon>Stackebrandtviridae</taxon>
        <taxon>Schenleyvirinae</taxon>
        <taxon>Vividuovirus</taxon>
        <taxon>Vividuovirus tangent</taxon>
    </lineage>
</organism>
<gene>
    <name evidence="1" type="primary">23</name>
    <name evidence="1" type="ORF">SEA_TANGENT_23</name>
</gene>
<dbReference type="KEGG" id="vg:65117292"/>
<reference evidence="1 2" key="1">
    <citation type="submission" date="2018-09" db="EMBL/GenBank/DDBJ databases">
        <authorList>
            <person name="Pope W.H."/>
            <person name="Garlena R.A."/>
            <person name="Russell D.A."/>
            <person name="Jacobs-Sera D."/>
            <person name="Hatfull G.F."/>
        </authorList>
    </citation>
    <scope>NUCLEOTIDE SEQUENCE [LARGE SCALE GENOMIC DNA]</scope>
</reference>
<dbReference type="GeneID" id="65117292"/>
<sequence length="266" mass="28122">MPLARDTDLTSGELRGLAAGLVPVRMTGQLTNHNGGVGGQSASPENSDGSGFSIGLACGAGTQSASVYRDRVAGRILGVRIRRDQNTPPFDIVVDGEVFPIDHGRLLSNNRPSGGSDLYSPIVIDRIFPDGYHNVEVHVVSDPDGVTGRSLRLYGWVAEAAAGYRNNDDRFSSINPANLTLTASNQVLNFTGAVSRLCFQNTDANAAHDVLLTRPDGSTPWTTIRIPAGEDAQFPPSGGFTPPINPSGVNWRCDTAGVVRAWPEGA</sequence>
<dbReference type="EMBL" id="MH976519">
    <property type="protein sequence ID" value="AYR03573.1"/>
    <property type="molecule type" value="Genomic_DNA"/>
</dbReference>
<evidence type="ECO:0000313" key="2">
    <source>
        <dbReference type="Proteomes" id="UP000274336"/>
    </source>
</evidence>
<keyword evidence="2" id="KW-1185">Reference proteome</keyword>